<dbReference type="InterPro" id="IPR001310">
    <property type="entry name" value="Histidine_triad_HIT"/>
</dbReference>
<dbReference type="GO" id="GO:0003824">
    <property type="term" value="F:catalytic activity"/>
    <property type="evidence" value="ECO:0007669"/>
    <property type="project" value="InterPro"/>
</dbReference>
<evidence type="ECO:0000256" key="1">
    <source>
        <dbReference type="PIRSR" id="PIRSR601310-1"/>
    </source>
</evidence>
<name>A0A318NSY4_SERPL</name>
<comment type="caution">
    <text evidence="4">The sequence shown here is derived from an EMBL/GenBank/DDBJ whole genome shotgun (WGS) entry which is preliminary data.</text>
</comment>
<dbReference type="PANTHER" id="PTHR46648">
    <property type="entry name" value="HIT FAMILY PROTEIN 1"/>
    <property type="match status" value="1"/>
</dbReference>
<dbReference type="Proteomes" id="UP000248196">
    <property type="component" value="Unassembled WGS sequence"/>
</dbReference>
<dbReference type="RefSeq" id="WP_004951592.1">
    <property type="nucleotide sequence ID" value="NZ_CP185735.1"/>
</dbReference>
<dbReference type="PROSITE" id="PS51084">
    <property type="entry name" value="HIT_2"/>
    <property type="match status" value="1"/>
</dbReference>
<feature type="active site" description="Tele-AMP-histidine intermediate" evidence="1">
    <location>
        <position position="95"/>
    </location>
</feature>
<dbReference type="PRINTS" id="PR00332">
    <property type="entry name" value="HISTRIAD"/>
</dbReference>
<dbReference type="EMBL" id="PESE01000008">
    <property type="protein sequence ID" value="PYD36991.1"/>
    <property type="molecule type" value="Genomic_DNA"/>
</dbReference>
<dbReference type="AlphaFoldDB" id="A0A318NSY4"/>
<feature type="domain" description="HIT" evidence="3">
    <location>
        <begin position="4"/>
        <end position="110"/>
    </location>
</feature>
<evidence type="ECO:0000313" key="5">
    <source>
        <dbReference type="Proteomes" id="UP000248196"/>
    </source>
</evidence>
<protein>
    <submittedName>
        <fullName evidence="4">HIT family protein</fullName>
    </submittedName>
</protein>
<dbReference type="Gene3D" id="3.30.428.10">
    <property type="entry name" value="HIT-like"/>
    <property type="match status" value="1"/>
</dbReference>
<dbReference type="InterPro" id="IPR011146">
    <property type="entry name" value="HIT-like"/>
</dbReference>
<dbReference type="SUPFAM" id="SSF54197">
    <property type="entry name" value="HIT-like"/>
    <property type="match status" value="1"/>
</dbReference>
<proteinExistence type="predicted"/>
<comment type="caution">
    <text evidence="2">Lacks conserved residue(s) required for the propagation of feature annotation.</text>
</comment>
<evidence type="ECO:0000313" key="4">
    <source>
        <dbReference type="EMBL" id="PYD36991.1"/>
    </source>
</evidence>
<reference evidence="4 5" key="1">
    <citation type="submission" date="2017-11" db="EMBL/GenBank/DDBJ databases">
        <title>Genome sequence of the oocydin A producing rhizobacterium Serratia plymuthica 4Rx5.</title>
        <authorList>
            <person name="Matilla M.A."/>
            <person name="Udaondo Z."/>
            <person name="Salmond G.P.C."/>
        </authorList>
    </citation>
    <scope>NUCLEOTIDE SEQUENCE [LARGE SCALE GENOMIC DNA]</scope>
    <source>
        <strain evidence="4 5">4Rx5</strain>
    </source>
</reference>
<accession>A0A318NSY4</accession>
<gene>
    <name evidence="4" type="ORF">CT690_21255</name>
</gene>
<evidence type="ECO:0000256" key="2">
    <source>
        <dbReference type="PROSITE-ProRule" id="PRU00464"/>
    </source>
</evidence>
<organism evidence="4 5">
    <name type="scientific">Serratia plymuthica</name>
    <dbReference type="NCBI Taxonomy" id="82996"/>
    <lineage>
        <taxon>Bacteria</taxon>
        <taxon>Pseudomonadati</taxon>
        <taxon>Pseudomonadota</taxon>
        <taxon>Gammaproteobacteria</taxon>
        <taxon>Enterobacterales</taxon>
        <taxon>Yersiniaceae</taxon>
        <taxon>Serratia</taxon>
    </lineage>
</organism>
<dbReference type="GO" id="GO:0009117">
    <property type="term" value="P:nucleotide metabolic process"/>
    <property type="evidence" value="ECO:0007669"/>
    <property type="project" value="TreeGrafter"/>
</dbReference>
<evidence type="ECO:0000259" key="3">
    <source>
        <dbReference type="PROSITE" id="PS51084"/>
    </source>
</evidence>
<dbReference type="Pfam" id="PF01230">
    <property type="entry name" value="HIT"/>
    <property type="match status" value="1"/>
</dbReference>
<dbReference type="PANTHER" id="PTHR46648:SF1">
    <property type="entry name" value="ADENOSINE 5'-MONOPHOSPHORAMIDASE HNT1"/>
    <property type="match status" value="1"/>
</dbReference>
<sequence>MSCIFCDMVAGKVPCHKIWEDDAHMAFLSIYPNTEGFSVVIPKAHFDSYAFALPDEALSELMLATKRVAQLLDRAFDDVGRCGMVFEGFGVDHVHAKLIPMHGTAGLDQWQPIESKSTKFFDRYEGYLSSHDAARADDEHLAALAAKIRRCQSGNG</sequence>
<dbReference type="InterPro" id="IPR036265">
    <property type="entry name" value="HIT-like_sf"/>
</dbReference>
<dbReference type="OrthoDB" id="9784774at2"/>